<evidence type="ECO:0000313" key="4">
    <source>
        <dbReference type="EMBL" id="UOE36408.1"/>
    </source>
</evidence>
<keyword evidence="5" id="KW-1185">Reference proteome</keyword>
<reference evidence="4 5" key="1">
    <citation type="submission" date="2022-03" db="EMBL/GenBank/DDBJ databases">
        <title>Hymenobactersp. isolated from the air.</title>
        <authorList>
            <person name="Won M."/>
            <person name="Kwon S.-W."/>
        </authorList>
    </citation>
    <scope>NUCLEOTIDE SEQUENCE [LARGE SCALE GENOMIC DNA]</scope>
    <source>
        <strain evidence="4 5">KACC 22596</strain>
        <plasmid evidence="4 5">unnamed1</plasmid>
    </source>
</reference>
<dbReference type="EMBL" id="CP094535">
    <property type="protein sequence ID" value="UOE36408.1"/>
    <property type="molecule type" value="Genomic_DNA"/>
</dbReference>
<accession>A0ABY4BB71</accession>
<dbReference type="Gene3D" id="3.40.50.1820">
    <property type="entry name" value="alpha/beta hydrolase"/>
    <property type="match status" value="1"/>
</dbReference>
<evidence type="ECO:0000256" key="1">
    <source>
        <dbReference type="ARBA" id="ARBA00022801"/>
    </source>
</evidence>
<dbReference type="InterPro" id="IPR049492">
    <property type="entry name" value="BD-FAE-like_dom"/>
</dbReference>
<dbReference type="GO" id="GO:0016787">
    <property type="term" value="F:hydrolase activity"/>
    <property type="evidence" value="ECO:0007669"/>
    <property type="project" value="UniProtKB-KW"/>
</dbReference>
<feature type="signal peptide" evidence="2">
    <location>
        <begin position="1"/>
        <end position="18"/>
    </location>
</feature>
<keyword evidence="1 4" id="KW-0378">Hydrolase</keyword>
<dbReference type="PANTHER" id="PTHR48081">
    <property type="entry name" value="AB HYDROLASE SUPERFAMILY PROTEIN C4A8.06C"/>
    <property type="match status" value="1"/>
</dbReference>
<proteinExistence type="predicted"/>
<organism evidence="4 5">
    <name type="scientific">Hymenobacter monticola</name>
    <dbReference type="NCBI Taxonomy" id="1705399"/>
    <lineage>
        <taxon>Bacteria</taxon>
        <taxon>Pseudomonadati</taxon>
        <taxon>Bacteroidota</taxon>
        <taxon>Cytophagia</taxon>
        <taxon>Cytophagales</taxon>
        <taxon>Hymenobacteraceae</taxon>
        <taxon>Hymenobacter</taxon>
    </lineage>
</organism>
<feature type="chain" id="PRO_5045070897" evidence="2">
    <location>
        <begin position="19"/>
        <end position="298"/>
    </location>
</feature>
<dbReference type="Proteomes" id="UP000831390">
    <property type="component" value="Plasmid unnamed1"/>
</dbReference>
<gene>
    <name evidence="4" type="ORF">MTP16_23915</name>
</gene>
<evidence type="ECO:0000313" key="5">
    <source>
        <dbReference type="Proteomes" id="UP000831390"/>
    </source>
</evidence>
<dbReference type="InterPro" id="IPR029058">
    <property type="entry name" value="AB_hydrolase_fold"/>
</dbReference>
<dbReference type="PANTHER" id="PTHR48081:SF6">
    <property type="entry name" value="PEPTIDASE S9 PROLYL OLIGOPEPTIDASE CATALYTIC DOMAIN-CONTAINING PROTEIN"/>
    <property type="match status" value="1"/>
</dbReference>
<name>A0ABY4BB71_9BACT</name>
<dbReference type="Pfam" id="PF20434">
    <property type="entry name" value="BD-FAE"/>
    <property type="match status" value="1"/>
</dbReference>
<dbReference type="SUPFAM" id="SSF53474">
    <property type="entry name" value="alpha/beta-Hydrolases"/>
    <property type="match status" value="1"/>
</dbReference>
<keyword evidence="2" id="KW-0732">Signal</keyword>
<protein>
    <submittedName>
        <fullName evidence="4">Alpha/beta hydrolase</fullName>
    </submittedName>
</protein>
<dbReference type="InterPro" id="IPR050300">
    <property type="entry name" value="GDXG_lipolytic_enzyme"/>
</dbReference>
<geneLocation type="plasmid" evidence="4 5">
    <name>unnamed1</name>
</geneLocation>
<evidence type="ECO:0000259" key="3">
    <source>
        <dbReference type="Pfam" id="PF20434"/>
    </source>
</evidence>
<feature type="domain" description="BD-FAE-like" evidence="3">
    <location>
        <begin position="58"/>
        <end position="254"/>
    </location>
</feature>
<keyword evidence="4" id="KW-0614">Plasmid</keyword>
<sequence>MKTLLPFLLLFVLHVAKAQEVLPLYDKIPNSKPYRTPERVSVRAGLVSRVSVPTLTKYQPAVPGPQRSAVIICPGGGYTLLSARQEGEAVAMALSKLGVVAFVLKYRLPSDSTMRDKSIGPLQDAQRALQLVRERAAEWHIDPTKVGLMGFSAGGHLAATAATHFNQAVIDNPKRTSLRPDFSVLLYPVISFRDSLTHLGSRDQLLSKNPGASAIRSFSNELLVTPQTPPAFLMQAADDSTVPVANSLVYYQALLKQGVYSELLLYPHGGHGFGLNNPATPDKWLDALKNWLTAGSFL</sequence>
<evidence type="ECO:0000256" key="2">
    <source>
        <dbReference type="SAM" id="SignalP"/>
    </source>
</evidence>
<dbReference type="RefSeq" id="WP_243520246.1">
    <property type="nucleotide sequence ID" value="NZ_CP094535.1"/>
</dbReference>